<accession>A0A8K0G4E9</accession>
<proteinExistence type="predicted"/>
<dbReference type="Pfam" id="PF03372">
    <property type="entry name" value="Exo_endo_phos"/>
    <property type="match status" value="1"/>
</dbReference>
<comment type="caution">
    <text evidence="2">The sequence shown here is derived from an EMBL/GenBank/DDBJ whole genome shotgun (WGS) entry which is preliminary data.</text>
</comment>
<keyword evidence="3" id="KW-1185">Reference proteome</keyword>
<feature type="non-terminal residue" evidence="2">
    <location>
        <position position="1"/>
    </location>
</feature>
<evidence type="ECO:0000313" key="2">
    <source>
        <dbReference type="EMBL" id="KAF2891285.1"/>
    </source>
</evidence>
<dbReference type="OrthoDB" id="5549358at2759"/>
<protein>
    <recommendedName>
        <fullName evidence="1">Endonuclease/exonuclease/phosphatase domain-containing protein</fullName>
    </recommendedName>
</protein>
<dbReference type="SUPFAM" id="SSF56219">
    <property type="entry name" value="DNase I-like"/>
    <property type="match status" value="1"/>
</dbReference>
<feature type="domain" description="Endonuclease/exonuclease/phosphatase" evidence="1">
    <location>
        <begin position="7"/>
        <end position="129"/>
    </location>
</feature>
<organism evidence="2 3">
    <name type="scientific">Ignelater luminosus</name>
    <name type="common">Cucubano</name>
    <name type="synonym">Pyrophorus luminosus</name>
    <dbReference type="NCBI Taxonomy" id="2038154"/>
    <lineage>
        <taxon>Eukaryota</taxon>
        <taxon>Metazoa</taxon>
        <taxon>Ecdysozoa</taxon>
        <taxon>Arthropoda</taxon>
        <taxon>Hexapoda</taxon>
        <taxon>Insecta</taxon>
        <taxon>Pterygota</taxon>
        <taxon>Neoptera</taxon>
        <taxon>Endopterygota</taxon>
        <taxon>Coleoptera</taxon>
        <taxon>Polyphaga</taxon>
        <taxon>Elateriformia</taxon>
        <taxon>Elateroidea</taxon>
        <taxon>Elateridae</taxon>
        <taxon>Agrypninae</taxon>
        <taxon>Pyrophorini</taxon>
        <taxon>Ignelater</taxon>
    </lineage>
</organism>
<gene>
    <name evidence="2" type="ORF">ILUMI_14888</name>
</gene>
<dbReference type="InterPro" id="IPR036691">
    <property type="entry name" value="Endo/exonu/phosph_ase_sf"/>
</dbReference>
<dbReference type="GO" id="GO:0003824">
    <property type="term" value="F:catalytic activity"/>
    <property type="evidence" value="ECO:0007669"/>
    <property type="project" value="InterPro"/>
</dbReference>
<reference evidence="2" key="1">
    <citation type="submission" date="2019-08" db="EMBL/GenBank/DDBJ databases">
        <title>The genome of the North American firefly Photinus pyralis.</title>
        <authorList>
            <consortium name="Photinus pyralis genome working group"/>
            <person name="Fallon T.R."/>
            <person name="Sander Lower S.E."/>
            <person name="Weng J.-K."/>
        </authorList>
    </citation>
    <scope>NUCLEOTIDE SEQUENCE</scope>
    <source>
        <strain evidence="2">TRF0915ILg1</strain>
        <tissue evidence="2">Whole body</tissue>
    </source>
</reference>
<evidence type="ECO:0000313" key="3">
    <source>
        <dbReference type="Proteomes" id="UP000801492"/>
    </source>
</evidence>
<sequence>MPIGGLKDKEDELCEVIKSSKVEVIALTETKKDKQCEIINDGFLLLHSGVVKTERSRAGVACLIHKDWTLRDERIMVVNLNIGSELLCLVIANGPNENERTEIQDEFYEALQRELDKAKGKFILLGDLNGR</sequence>
<evidence type="ECO:0000259" key="1">
    <source>
        <dbReference type="Pfam" id="PF03372"/>
    </source>
</evidence>
<dbReference type="Proteomes" id="UP000801492">
    <property type="component" value="Unassembled WGS sequence"/>
</dbReference>
<dbReference type="Gene3D" id="3.60.10.10">
    <property type="entry name" value="Endonuclease/exonuclease/phosphatase"/>
    <property type="match status" value="1"/>
</dbReference>
<dbReference type="InterPro" id="IPR005135">
    <property type="entry name" value="Endo/exonuclease/phosphatase"/>
</dbReference>
<name>A0A8K0G4E9_IGNLU</name>
<dbReference type="EMBL" id="VTPC01034893">
    <property type="protein sequence ID" value="KAF2891285.1"/>
    <property type="molecule type" value="Genomic_DNA"/>
</dbReference>
<dbReference type="AlphaFoldDB" id="A0A8K0G4E9"/>